<dbReference type="InterPro" id="IPR013320">
    <property type="entry name" value="ConA-like_dom_sf"/>
</dbReference>
<dbReference type="AlphaFoldDB" id="A0A918MGN0"/>
<evidence type="ECO:0000256" key="2">
    <source>
        <dbReference type="ARBA" id="ARBA00023157"/>
    </source>
</evidence>
<feature type="transmembrane region" description="Helical" evidence="3">
    <location>
        <begin position="481"/>
        <end position="502"/>
    </location>
</feature>
<evidence type="ECO:0000256" key="3">
    <source>
        <dbReference type="SAM" id="Phobius"/>
    </source>
</evidence>
<keyword evidence="1" id="KW-0732">Signal</keyword>
<feature type="domain" description="LamG-like jellyroll fold" evidence="4">
    <location>
        <begin position="340"/>
        <end position="464"/>
    </location>
</feature>
<dbReference type="Proteomes" id="UP000634668">
    <property type="component" value="Unassembled WGS sequence"/>
</dbReference>
<dbReference type="InterPro" id="IPR036388">
    <property type="entry name" value="WH-like_DNA-bd_sf"/>
</dbReference>
<keyword evidence="3" id="KW-0812">Transmembrane</keyword>
<dbReference type="GO" id="GO:0006355">
    <property type="term" value="P:regulation of DNA-templated transcription"/>
    <property type="evidence" value="ECO:0007669"/>
    <property type="project" value="TreeGrafter"/>
</dbReference>
<dbReference type="RefSeq" id="WP_026812240.1">
    <property type="nucleotide sequence ID" value="NZ_BMWP01000002.1"/>
</dbReference>
<dbReference type="InterPro" id="IPR051677">
    <property type="entry name" value="AfsR-DnrI-RedD_regulator"/>
</dbReference>
<reference evidence="5" key="2">
    <citation type="submission" date="2020-09" db="EMBL/GenBank/DDBJ databases">
        <authorList>
            <person name="Sun Q."/>
            <person name="Kim S."/>
        </authorList>
    </citation>
    <scope>NUCLEOTIDE SEQUENCE</scope>
    <source>
        <strain evidence="5">KCTC 12113</strain>
    </source>
</reference>
<comment type="caution">
    <text evidence="5">The sequence shown here is derived from an EMBL/GenBank/DDBJ whole genome shotgun (WGS) entry which is preliminary data.</text>
</comment>
<accession>A0A918MGN0</accession>
<keyword evidence="3" id="KW-0472">Membrane</keyword>
<dbReference type="Pfam" id="PF13385">
    <property type="entry name" value="Laminin_G_3"/>
    <property type="match status" value="1"/>
</dbReference>
<gene>
    <name evidence="5" type="ORF">GCM10007383_04970</name>
</gene>
<dbReference type="Gene3D" id="1.10.10.10">
    <property type="entry name" value="Winged helix-like DNA-binding domain superfamily/Winged helix DNA-binding domain"/>
    <property type="match status" value="1"/>
</dbReference>
<dbReference type="PANTHER" id="PTHR35807:SF1">
    <property type="entry name" value="TRANSCRIPTIONAL REGULATOR REDD"/>
    <property type="match status" value="1"/>
</dbReference>
<proteinExistence type="predicted"/>
<keyword evidence="2" id="KW-1015">Disulfide bond</keyword>
<dbReference type="InterPro" id="IPR006558">
    <property type="entry name" value="LamG-like"/>
</dbReference>
<evidence type="ECO:0000313" key="5">
    <source>
        <dbReference type="EMBL" id="GGW23652.1"/>
    </source>
</evidence>
<protein>
    <recommendedName>
        <fullName evidence="4">LamG-like jellyroll fold domain-containing protein</fullName>
    </recommendedName>
</protein>
<dbReference type="GO" id="GO:0004553">
    <property type="term" value="F:hydrolase activity, hydrolyzing O-glycosyl compounds"/>
    <property type="evidence" value="ECO:0007669"/>
    <property type="project" value="UniProtKB-ARBA"/>
</dbReference>
<evidence type="ECO:0000313" key="6">
    <source>
        <dbReference type="Proteomes" id="UP000634668"/>
    </source>
</evidence>
<keyword evidence="6" id="KW-1185">Reference proteome</keyword>
<sequence>MALMLGATYILSKKSVLLFAHTLLFFFFIWEGVSQDFSNLSEEDRWKIRSQSYVLVDIDRIDDSNLSFLTQGESPLAVYILEFKEDYLPVLKELMAKKSDLLILSGANHNRVIFPENKAQLVPFNVVDTILRDSKTTSKDILHFTAEGELNLVTVNDKEAVRDSVLVKFWRTTGRLPNLIQGDPENFIFIDSIVQGLNQIKRVFGTVTSKGRLLDGVGFKNHSDLRVNGNFSFPILSKGELPVFIPHKAGFYFSPDIIRTTSDNSGNLKEFVGFPLDPEYGLTDYFSFSPTIKNNIRKNNRELIVNKVDLFEDRSRGKVGYFNNGAYMDAGLDSRMALQSSFTISAWIKPTVLGKNNSILGKGENFVLKLHDGFLTFTMADIKDYISRTSPVPLNEWTQVALVHSKLNSDLSFFINGVQTDKIQLIEDYDTSDYNLVVGSNLWQEFFVGYMDYIKIWNRELNPDEIRDEFLDASPEESYGIFKFIISIIMVVVVPLIALYFWNKRKGKNKVLNHPAYTKVGEVRKTTVVQEISACQEKILCFGPLKIIVADGTDIAKKLSPKLKQLFLIVMLHSVGSKKGISTKKLTEYLWPGMTPSSAKNTRGTNIQNLRAILADSTTIQLVFREKNWFLEVAEDCYWEYQEVLHYLNIFGKEDIGVGQREGGLRKLLGILKEERFLANIEDDWLDPFVERLSNDILDLCQEVALLLNLEEHISLLQDLVSVMHIYDDLNETALQLRLQILIKQGNLSTAHSIYDKFTKLYNKLYGEKYPIKFEELISAS</sequence>
<dbReference type="SUPFAM" id="SSF49899">
    <property type="entry name" value="Concanavalin A-like lectins/glucanases"/>
    <property type="match status" value="1"/>
</dbReference>
<dbReference type="Gene3D" id="2.60.120.200">
    <property type="match status" value="1"/>
</dbReference>
<name>A0A918MGN0_9FLAO</name>
<dbReference type="GO" id="GO:0005975">
    <property type="term" value="P:carbohydrate metabolic process"/>
    <property type="evidence" value="ECO:0007669"/>
    <property type="project" value="UniProtKB-ARBA"/>
</dbReference>
<dbReference type="PANTHER" id="PTHR35807">
    <property type="entry name" value="TRANSCRIPTIONAL REGULATOR REDD-RELATED"/>
    <property type="match status" value="1"/>
</dbReference>
<organism evidence="5 6">
    <name type="scientific">Arenibacter certesii</name>
    <dbReference type="NCBI Taxonomy" id="228955"/>
    <lineage>
        <taxon>Bacteria</taxon>
        <taxon>Pseudomonadati</taxon>
        <taxon>Bacteroidota</taxon>
        <taxon>Flavobacteriia</taxon>
        <taxon>Flavobacteriales</taxon>
        <taxon>Flavobacteriaceae</taxon>
        <taxon>Arenibacter</taxon>
    </lineage>
</organism>
<evidence type="ECO:0000259" key="4">
    <source>
        <dbReference type="SMART" id="SM00560"/>
    </source>
</evidence>
<reference evidence="5" key="1">
    <citation type="journal article" date="2014" name="Int. J. Syst. Evol. Microbiol.">
        <title>Complete genome sequence of Corynebacterium casei LMG S-19264T (=DSM 44701T), isolated from a smear-ripened cheese.</title>
        <authorList>
            <consortium name="US DOE Joint Genome Institute (JGI-PGF)"/>
            <person name="Walter F."/>
            <person name="Albersmeier A."/>
            <person name="Kalinowski J."/>
            <person name="Ruckert C."/>
        </authorList>
    </citation>
    <scope>NUCLEOTIDE SEQUENCE</scope>
    <source>
        <strain evidence="5">KCTC 12113</strain>
    </source>
</reference>
<dbReference type="GO" id="GO:0003677">
    <property type="term" value="F:DNA binding"/>
    <property type="evidence" value="ECO:0007669"/>
    <property type="project" value="TreeGrafter"/>
</dbReference>
<dbReference type="SMART" id="SM00560">
    <property type="entry name" value="LamGL"/>
    <property type="match status" value="1"/>
</dbReference>
<dbReference type="EMBL" id="BMWP01000002">
    <property type="protein sequence ID" value="GGW23652.1"/>
    <property type="molecule type" value="Genomic_DNA"/>
</dbReference>
<keyword evidence="3" id="KW-1133">Transmembrane helix</keyword>
<evidence type="ECO:0000256" key="1">
    <source>
        <dbReference type="ARBA" id="ARBA00022729"/>
    </source>
</evidence>